<evidence type="ECO:0000313" key="4">
    <source>
        <dbReference type="Proteomes" id="UP000236379"/>
    </source>
</evidence>
<proteinExistence type="predicted"/>
<keyword evidence="2" id="KW-0472">Membrane</keyword>
<name>A0A2K3UT08_9DEIO</name>
<gene>
    <name evidence="3" type="ORF">CVO96_17065</name>
</gene>
<protein>
    <submittedName>
        <fullName evidence="3">Uncharacterized protein</fullName>
    </submittedName>
</protein>
<dbReference type="Proteomes" id="UP000236379">
    <property type="component" value="Unassembled WGS sequence"/>
</dbReference>
<accession>A0A2K3UT08</accession>
<keyword evidence="4" id="KW-1185">Reference proteome</keyword>
<sequence>MSARLPLPARRLPPLGTLAVTLLIVCCGVLGLAVLIFKLYIPALLFWITAAGLALGRQLTEQSRQANTRFEEMARELRLIRMGLAAAAQTSAAQPLAAQTSTSPSSALGEPGKGAPTAEPTAPIR</sequence>
<evidence type="ECO:0000256" key="1">
    <source>
        <dbReference type="SAM" id="MobiDB-lite"/>
    </source>
</evidence>
<reference evidence="3 4" key="1">
    <citation type="submission" date="2018-01" db="EMBL/GenBank/DDBJ databases">
        <title>Deinococcus koreensis sp. nov., a radiation-resistant bacterium isolated from river water.</title>
        <authorList>
            <person name="Choi A."/>
        </authorList>
    </citation>
    <scope>NUCLEOTIDE SEQUENCE [LARGE SCALE GENOMIC DNA]</scope>
    <source>
        <strain evidence="3 4">SJW1-2</strain>
    </source>
</reference>
<dbReference type="EMBL" id="PPPD01000002">
    <property type="protein sequence ID" value="PNY79674.1"/>
    <property type="molecule type" value="Genomic_DNA"/>
</dbReference>
<feature type="region of interest" description="Disordered" evidence="1">
    <location>
        <begin position="93"/>
        <end position="125"/>
    </location>
</feature>
<organism evidence="3 4">
    <name type="scientific">Deinococcus koreensis</name>
    <dbReference type="NCBI Taxonomy" id="2054903"/>
    <lineage>
        <taxon>Bacteria</taxon>
        <taxon>Thermotogati</taxon>
        <taxon>Deinococcota</taxon>
        <taxon>Deinococci</taxon>
        <taxon>Deinococcales</taxon>
        <taxon>Deinococcaceae</taxon>
        <taxon>Deinococcus</taxon>
    </lineage>
</organism>
<keyword evidence="2" id="KW-0812">Transmembrane</keyword>
<feature type="transmembrane region" description="Helical" evidence="2">
    <location>
        <begin position="12"/>
        <end position="33"/>
    </location>
</feature>
<evidence type="ECO:0000256" key="2">
    <source>
        <dbReference type="SAM" id="Phobius"/>
    </source>
</evidence>
<comment type="caution">
    <text evidence="3">The sequence shown here is derived from an EMBL/GenBank/DDBJ whole genome shotgun (WGS) entry which is preliminary data.</text>
</comment>
<evidence type="ECO:0000313" key="3">
    <source>
        <dbReference type="EMBL" id="PNY79674.1"/>
    </source>
</evidence>
<keyword evidence="2" id="KW-1133">Transmembrane helix</keyword>
<dbReference type="AlphaFoldDB" id="A0A2K3UT08"/>
<feature type="compositionally biased region" description="Low complexity" evidence="1">
    <location>
        <begin position="93"/>
        <end position="103"/>
    </location>
</feature>